<proteinExistence type="predicted"/>
<comment type="caution">
    <text evidence="1">The sequence shown here is derived from an EMBL/GenBank/DDBJ whole genome shotgun (WGS) entry which is preliminary data.</text>
</comment>
<dbReference type="EMBL" id="JAHQIW010004431">
    <property type="protein sequence ID" value="KAJ1362388.1"/>
    <property type="molecule type" value="Genomic_DNA"/>
</dbReference>
<sequence>MTIATGIGGAVVAKCGRDKKWHDSSLNSSNVTLLRSLVTHNFYIQFVLSHPSTRNVLELLACRFSQDS</sequence>
<evidence type="ECO:0000313" key="1">
    <source>
        <dbReference type="EMBL" id="KAJ1362388.1"/>
    </source>
</evidence>
<organism evidence="1 2">
    <name type="scientific">Parelaphostrongylus tenuis</name>
    <name type="common">Meningeal worm</name>
    <dbReference type="NCBI Taxonomy" id="148309"/>
    <lineage>
        <taxon>Eukaryota</taxon>
        <taxon>Metazoa</taxon>
        <taxon>Ecdysozoa</taxon>
        <taxon>Nematoda</taxon>
        <taxon>Chromadorea</taxon>
        <taxon>Rhabditida</taxon>
        <taxon>Rhabditina</taxon>
        <taxon>Rhabditomorpha</taxon>
        <taxon>Strongyloidea</taxon>
        <taxon>Metastrongylidae</taxon>
        <taxon>Parelaphostrongylus</taxon>
    </lineage>
</organism>
<protein>
    <submittedName>
        <fullName evidence="1">Uncharacterized protein</fullName>
    </submittedName>
</protein>
<dbReference type="AlphaFoldDB" id="A0AAD5MUT7"/>
<accession>A0AAD5MUT7</accession>
<name>A0AAD5MUT7_PARTN</name>
<gene>
    <name evidence="1" type="ORF">KIN20_021922</name>
</gene>
<keyword evidence="2" id="KW-1185">Reference proteome</keyword>
<dbReference type="Proteomes" id="UP001196413">
    <property type="component" value="Unassembled WGS sequence"/>
</dbReference>
<reference evidence="1" key="1">
    <citation type="submission" date="2021-06" db="EMBL/GenBank/DDBJ databases">
        <title>Parelaphostrongylus tenuis whole genome reference sequence.</title>
        <authorList>
            <person name="Garwood T.J."/>
            <person name="Larsen P.A."/>
            <person name="Fountain-Jones N.M."/>
            <person name="Garbe J.R."/>
            <person name="Macchietto M.G."/>
            <person name="Kania S.A."/>
            <person name="Gerhold R.W."/>
            <person name="Richards J.E."/>
            <person name="Wolf T.M."/>
        </authorList>
    </citation>
    <scope>NUCLEOTIDE SEQUENCE</scope>
    <source>
        <strain evidence="1">MNPRO001-30</strain>
        <tissue evidence="1">Meninges</tissue>
    </source>
</reference>
<evidence type="ECO:0000313" key="2">
    <source>
        <dbReference type="Proteomes" id="UP001196413"/>
    </source>
</evidence>